<accession>A0AA91TL46</accession>
<evidence type="ECO:0000256" key="1">
    <source>
        <dbReference type="ARBA" id="ARBA00023125"/>
    </source>
</evidence>
<organism evidence="4 5">
    <name type="scientific">Segatella copri</name>
    <dbReference type="NCBI Taxonomy" id="165179"/>
    <lineage>
        <taxon>Bacteria</taxon>
        <taxon>Pseudomonadati</taxon>
        <taxon>Bacteroidota</taxon>
        <taxon>Bacteroidia</taxon>
        <taxon>Bacteroidales</taxon>
        <taxon>Prevotellaceae</taxon>
        <taxon>Segatella</taxon>
    </lineage>
</organism>
<dbReference type="RefSeq" id="WP_089543413.1">
    <property type="nucleotide sequence ID" value="NZ_NMPZ01000006.1"/>
</dbReference>
<feature type="region of interest" description="Disordered" evidence="2">
    <location>
        <begin position="140"/>
        <end position="213"/>
    </location>
</feature>
<dbReference type="GO" id="GO:0003677">
    <property type="term" value="F:DNA binding"/>
    <property type="evidence" value="ECO:0007669"/>
    <property type="project" value="UniProtKB-KW"/>
</dbReference>
<evidence type="ECO:0000256" key="2">
    <source>
        <dbReference type="SAM" id="MobiDB-lite"/>
    </source>
</evidence>
<dbReference type="SUPFAM" id="SSF47729">
    <property type="entry name" value="IHF-like DNA-binding proteins"/>
    <property type="match status" value="1"/>
</dbReference>
<dbReference type="InterPro" id="IPR010992">
    <property type="entry name" value="IHF-like_DNA-bd_dom_sf"/>
</dbReference>
<dbReference type="InterPro" id="IPR041607">
    <property type="entry name" value="HU-HIG"/>
</dbReference>
<dbReference type="AlphaFoldDB" id="A0AA91TL46"/>
<comment type="caution">
    <text evidence="4">The sequence shown here is derived from an EMBL/GenBank/DDBJ whole genome shotgun (WGS) entry which is preliminary data.</text>
</comment>
<proteinExistence type="predicted"/>
<gene>
    <name evidence="4" type="ORF">CFT61_05260</name>
</gene>
<dbReference type="Proteomes" id="UP000215155">
    <property type="component" value="Unassembled WGS sequence"/>
</dbReference>
<dbReference type="Pfam" id="PF18291">
    <property type="entry name" value="HU-HIG"/>
    <property type="match status" value="1"/>
</dbReference>
<feature type="domain" description="HU" evidence="3">
    <location>
        <begin position="17"/>
        <end position="125"/>
    </location>
</feature>
<evidence type="ECO:0000313" key="5">
    <source>
        <dbReference type="Proteomes" id="UP000215155"/>
    </source>
</evidence>
<feature type="compositionally biased region" description="Acidic residues" evidence="2">
    <location>
        <begin position="149"/>
        <end position="161"/>
    </location>
</feature>
<dbReference type="EMBL" id="NMPZ01000006">
    <property type="protein sequence ID" value="OXL44586.1"/>
    <property type="molecule type" value="Genomic_DNA"/>
</dbReference>
<keyword evidence="1 4" id="KW-0238">DNA-binding</keyword>
<feature type="compositionally biased region" description="Gly residues" evidence="2">
    <location>
        <begin position="169"/>
        <end position="200"/>
    </location>
</feature>
<name>A0AA91TL46_9BACT</name>
<protein>
    <submittedName>
        <fullName evidence="4">DNA-binding protein</fullName>
    </submittedName>
</protein>
<reference evidence="4 5" key="1">
    <citation type="submission" date="2017-07" db="EMBL/GenBank/DDBJ databases">
        <title>Draft genome sequence of Prevotella copri isolated from the gut of healthy adult Indian.</title>
        <authorList>
            <person name="Das B."/>
            <person name="Bag S."/>
            <person name="Ghosh T.S."/>
        </authorList>
    </citation>
    <scope>NUCLEOTIDE SEQUENCE [LARGE SCALE GENOMIC DNA]</scope>
    <source>
        <strain evidence="4 5">Indica</strain>
    </source>
</reference>
<evidence type="ECO:0000313" key="4">
    <source>
        <dbReference type="EMBL" id="OXL44586.1"/>
    </source>
</evidence>
<evidence type="ECO:0000259" key="3">
    <source>
        <dbReference type="Pfam" id="PF18291"/>
    </source>
</evidence>
<sequence>MGMNVKAIERKIAYLGKEGGKDQYMYVMQPLIYNKLTPEKVIQQAALHCGLTPAVMNVAYAALSEVIKAWATEGHSVSVPGLGTMRFGLRANAVKSVEDVSTKLITQRRVIFSPNMEIKQELAKTGISITCVNRDGEVVKNISSNDSKDVEDTEGDNQENPDENKGNTGTTGGNTGDTGTQGGGSDTGTQGGGSQTGGSDTGDNGENGDNVSL</sequence>